<comment type="caution">
    <text evidence="1">The sequence shown here is derived from an EMBL/GenBank/DDBJ whole genome shotgun (WGS) entry which is preliminary data.</text>
</comment>
<keyword evidence="2" id="KW-1185">Reference proteome</keyword>
<name>A0AAE4AL35_9FIRM</name>
<evidence type="ECO:0000313" key="2">
    <source>
        <dbReference type="Proteomes" id="UP001241537"/>
    </source>
</evidence>
<gene>
    <name evidence="1" type="ORF">J2S20_001419</name>
</gene>
<protein>
    <submittedName>
        <fullName evidence="1">Uncharacterized protein</fullName>
    </submittedName>
</protein>
<dbReference type="RefSeq" id="WP_307254544.1">
    <property type="nucleotide sequence ID" value="NZ_JAUSTO010000007.1"/>
</dbReference>
<dbReference type="Proteomes" id="UP001241537">
    <property type="component" value="Unassembled WGS sequence"/>
</dbReference>
<organism evidence="1 2">
    <name type="scientific">Moryella indoligenes</name>
    <dbReference type="NCBI Taxonomy" id="371674"/>
    <lineage>
        <taxon>Bacteria</taxon>
        <taxon>Bacillati</taxon>
        <taxon>Bacillota</taxon>
        <taxon>Clostridia</taxon>
        <taxon>Lachnospirales</taxon>
        <taxon>Lachnospiraceae</taxon>
        <taxon>Moryella</taxon>
    </lineage>
</organism>
<sequence>MGEYFDWVNVDKREFICPNDFDYGNKFHETMHKDSVPLHALHVLLAENWKGNHVIWLGDECAIPEDSSNIVFKKLYDQSVECGERGNAIDMYFETYKNVSSLFKEAEKEVRQEIGFYLEDLKSGNRSDVHNEYGVDPEHPFDGLFQKSARRFKYTVNHTKKVYYSLDETDILFQDNTKNDFSDPLPLLMGYGRVADPGEWLGDIIGVSDIRPEGYSLLPKLYVDW</sequence>
<accession>A0AAE4AL35</accession>
<evidence type="ECO:0000313" key="1">
    <source>
        <dbReference type="EMBL" id="MDQ0152725.1"/>
    </source>
</evidence>
<dbReference type="AlphaFoldDB" id="A0AAE4AL35"/>
<dbReference type="EMBL" id="JAUSTO010000007">
    <property type="protein sequence ID" value="MDQ0152725.1"/>
    <property type="molecule type" value="Genomic_DNA"/>
</dbReference>
<proteinExistence type="predicted"/>
<reference evidence="1" key="1">
    <citation type="submission" date="2023-07" db="EMBL/GenBank/DDBJ databases">
        <title>Genomic Encyclopedia of Type Strains, Phase IV (KMG-IV): sequencing the most valuable type-strain genomes for metagenomic binning, comparative biology and taxonomic classification.</title>
        <authorList>
            <person name="Goeker M."/>
        </authorList>
    </citation>
    <scope>NUCLEOTIDE SEQUENCE</scope>
    <source>
        <strain evidence="1">DSM 19659</strain>
    </source>
</reference>